<feature type="transmembrane region" description="Helical" evidence="1">
    <location>
        <begin position="368"/>
        <end position="386"/>
    </location>
</feature>
<dbReference type="Proteomes" id="UP000658656">
    <property type="component" value="Unassembled WGS sequence"/>
</dbReference>
<dbReference type="PANTHER" id="PTHR36840">
    <property type="entry name" value="BLL5714 PROTEIN"/>
    <property type="match status" value="1"/>
</dbReference>
<organism evidence="2 3">
    <name type="scientific">Amycolatopsis bartoniae</name>
    <dbReference type="NCBI Taxonomy" id="941986"/>
    <lineage>
        <taxon>Bacteria</taxon>
        <taxon>Bacillati</taxon>
        <taxon>Actinomycetota</taxon>
        <taxon>Actinomycetes</taxon>
        <taxon>Pseudonocardiales</taxon>
        <taxon>Pseudonocardiaceae</taxon>
        <taxon>Amycolatopsis</taxon>
    </lineage>
</organism>
<feature type="transmembrane region" description="Helical" evidence="1">
    <location>
        <begin position="343"/>
        <end position="362"/>
    </location>
</feature>
<evidence type="ECO:0000256" key="1">
    <source>
        <dbReference type="SAM" id="Phobius"/>
    </source>
</evidence>
<comment type="caution">
    <text evidence="2">The sequence shown here is derived from an EMBL/GenBank/DDBJ whole genome shotgun (WGS) entry which is preliminary data.</text>
</comment>
<feature type="transmembrane region" description="Helical" evidence="1">
    <location>
        <begin position="316"/>
        <end position="336"/>
    </location>
</feature>
<reference evidence="2" key="2">
    <citation type="submission" date="2020-09" db="EMBL/GenBank/DDBJ databases">
        <authorList>
            <person name="Sun Q."/>
            <person name="Zhou Y."/>
        </authorList>
    </citation>
    <scope>NUCLEOTIDE SEQUENCE</scope>
    <source>
        <strain evidence="2">CGMCC 4.7679</strain>
    </source>
</reference>
<dbReference type="Pfam" id="PF06772">
    <property type="entry name" value="LtrA"/>
    <property type="match status" value="1"/>
</dbReference>
<dbReference type="InterPro" id="IPR010640">
    <property type="entry name" value="Low_temperature_requirement_A"/>
</dbReference>
<reference evidence="2" key="1">
    <citation type="journal article" date="2014" name="Int. J. Syst. Evol. Microbiol.">
        <title>Complete genome sequence of Corynebacterium casei LMG S-19264T (=DSM 44701T), isolated from a smear-ripened cheese.</title>
        <authorList>
            <consortium name="US DOE Joint Genome Institute (JGI-PGF)"/>
            <person name="Walter F."/>
            <person name="Albersmeier A."/>
            <person name="Kalinowski J."/>
            <person name="Ruckert C."/>
        </authorList>
    </citation>
    <scope>NUCLEOTIDE SEQUENCE</scope>
    <source>
        <strain evidence="2">CGMCC 4.7679</strain>
    </source>
</reference>
<keyword evidence="1" id="KW-1133">Transmembrane helix</keyword>
<dbReference type="PANTHER" id="PTHR36840:SF1">
    <property type="entry name" value="BLL5714 PROTEIN"/>
    <property type="match status" value="1"/>
</dbReference>
<feature type="transmembrane region" description="Helical" evidence="1">
    <location>
        <begin position="284"/>
        <end position="304"/>
    </location>
</feature>
<feature type="transmembrane region" description="Helical" evidence="1">
    <location>
        <begin position="54"/>
        <end position="77"/>
    </location>
</feature>
<proteinExistence type="predicted"/>
<gene>
    <name evidence="2" type="ORF">GCM10017566_02090</name>
</gene>
<accession>A0A8H9IM06</accession>
<sequence length="391" mass="41808">MKEWLSQPAILAAVSEATGERHASWLELFFDLVAVAGVAQLSHLVHTTTSWADAGLYVVCFLAFWTAWMCFTVYGNVRRDDARVAPVLGAMLGLAFMAAAVDEVGGERARPFAIAYILVRVLADRVWQQRGSLRVVVDWPVVQVGTGVVPWIVSLWAEGPWRYGLWALGLAFDLWLTFTVAGERMVEGFQRRQQGRRRDVPVPEFVHLDPAHIGERLGLFMIIVLGEGVLVVTEALAGAGHWTAPLYGTATGALALLAALWAVALRLGFGGIPFLGAHALPPRLMLPLHCLTAGIVAALASGLGDLVAHDELTPGTRWLVCGAVAALGVIGAGAGLAAGRRWWWALAVVLPVLVLPGLAGGLETGPRATVWLLAAALALQGIITRVRATRQ</sequence>
<keyword evidence="3" id="KW-1185">Reference proteome</keyword>
<evidence type="ECO:0000313" key="2">
    <source>
        <dbReference type="EMBL" id="GHF33064.1"/>
    </source>
</evidence>
<evidence type="ECO:0008006" key="4">
    <source>
        <dbReference type="Google" id="ProtNLM"/>
    </source>
</evidence>
<feature type="transmembrane region" description="Helical" evidence="1">
    <location>
        <begin position="84"/>
        <end position="101"/>
    </location>
</feature>
<feature type="transmembrane region" description="Helical" evidence="1">
    <location>
        <begin position="217"/>
        <end position="240"/>
    </location>
</feature>
<protein>
    <recommendedName>
        <fullName evidence="4">Low temperature requirement protein A</fullName>
    </recommendedName>
</protein>
<dbReference type="AlphaFoldDB" id="A0A8H9IM06"/>
<feature type="transmembrane region" description="Helical" evidence="1">
    <location>
        <begin position="246"/>
        <end position="272"/>
    </location>
</feature>
<feature type="transmembrane region" description="Helical" evidence="1">
    <location>
        <begin position="163"/>
        <end position="182"/>
    </location>
</feature>
<dbReference type="EMBL" id="BNAV01000001">
    <property type="protein sequence ID" value="GHF33064.1"/>
    <property type="molecule type" value="Genomic_DNA"/>
</dbReference>
<keyword evidence="1" id="KW-0472">Membrane</keyword>
<evidence type="ECO:0000313" key="3">
    <source>
        <dbReference type="Proteomes" id="UP000658656"/>
    </source>
</evidence>
<keyword evidence="1" id="KW-0812">Transmembrane</keyword>
<name>A0A8H9IM06_9PSEU</name>